<accession>M2T613</accession>
<sequence>MAWRHRLRLDFVQLCIGIEKKDSAIDVVEVDQGLAKLVLECINTTGDLASLALQGRYGVGTLHAPIEASI</sequence>
<name>M2T613_9SPHN</name>
<evidence type="ECO:0000313" key="2">
    <source>
        <dbReference type="Proteomes" id="UP000011717"/>
    </source>
</evidence>
<gene>
    <name evidence="1" type="ORF">C725_2713</name>
</gene>
<organism evidence="1 2">
    <name type="scientific">Pacificimonas flava</name>
    <dbReference type="NCBI Taxonomy" id="1234595"/>
    <lineage>
        <taxon>Bacteria</taxon>
        <taxon>Pseudomonadati</taxon>
        <taxon>Pseudomonadota</taxon>
        <taxon>Alphaproteobacteria</taxon>
        <taxon>Sphingomonadales</taxon>
        <taxon>Sphingosinicellaceae</taxon>
        <taxon>Pacificimonas</taxon>
    </lineage>
</organism>
<proteinExistence type="predicted"/>
<comment type="caution">
    <text evidence="1">The sequence shown here is derived from an EMBL/GenBank/DDBJ whole genome shotgun (WGS) entry which is preliminary data.</text>
</comment>
<dbReference type="EMBL" id="AMRV01000012">
    <property type="protein sequence ID" value="EMD81924.1"/>
    <property type="molecule type" value="Genomic_DNA"/>
</dbReference>
<keyword evidence="2" id="KW-1185">Reference proteome</keyword>
<dbReference type="Proteomes" id="UP000011717">
    <property type="component" value="Unassembled WGS sequence"/>
</dbReference>
<dbReference type="AlphaFoldDB" id="M2T613"/>
<protein>
    <submittedName>
        <fullName evidence="1">Uncharacterized protein</fullName>
    </submittedName>
</protein>
<evidence type="ECO:0000313" key="1">
    <source>
        <dbReference type="EMBL" id="EMD81924.1"/>
    </source>
</evidence>
<reference evidence="1 2" key="1">
    <citation type="journal article" date="2013" name="Genome Announc.">
        <title>Draft Genome Sequence of Strain JLT2015T, Belonging to the Family Sphingomonadaceae of the Alphaproteobacteria.</title>
        <authorList>
            <person name="Tang K."/>
            <person name="Liu K."/>
            <person name="Li S."/>
            <person name="Jiao N."/>
        </authorList>
    </citation>
    <scope>NUCLEOTIDE SEQUENCE [LARGE SCALE GENOMIC DNA]</scope>
    <source>
        <strain evidence="1 2">JLT2015</strain>
    </source>
</reference>